<proteinExistence type="predicted"/>
<dbReference type="AlphaFoldDB" id="A0A6P1QVW6"/>
<name>A0A6P1QVW6_9FLAO</name>
<protein>
    <submittedName>
        <fullName evidence="1">Uncharacterized protein</fullName>
    </submittedName>
</protein>
<keyword evidence="2" id="KW-1185">Reference proteome</keyword>
<dbReference type="KEGG" id="bcad:DBX24_07400"/>
<dbReference type="Proteomes" id="UP000464318">
    <property type="component" value="Chromosome"/>
</dbReference>
<evidence type="ECO:0000313" key="1">
    <source>
        <dbReference type="EMBL" id="QHN65718.1"/>
    </source>
</evidence>
<organism evidence="1 2">
    <name type="scientific">Bergeyella cardium</name>
    <dbReference type="NCBI Taxonomy" id="1585976"/>
    <lineage>
        <taxon>Bacteria</taxon>
        <taxon>Pseudomonadati</taxon>
        <taxon>Bacteroidota</taxon>
        <taxon>Flavobacteriia</taxon>
        <taxon>Flavobacteriales</taxon>
        <taxon>Weeksellaceae</taxon>
        <taxon>Bergeyella</taxon>
    </lineage>
</organism>
<dbReference type="RefSeq" id="WP_160224446.1">
    <property type="nucleotide sequence ID" value="NZ_CP029149.1"/>
</dbReference>
<reference evidence="1 2" key="1">
    <citation type="submission" date="2018-04" db="EMBL/GenBank/DDBJ databases">
        <title>Characteristic and Complete Genome Sequencing of A Novel Member of Infective Endocarditis Causative Bacteria: Bergeyella cardium QL-PH.</title>
        <authorList>
            <person name="Pan H."/>
            <person name="Sun E."/>
            <person name="Zhang Y."/>
        </authorList>
    </citation>
    <scope>NUCLEOTIDE SEQUENCE [LARGE SCALE GENOMIC DNA]</scope>
    <source>
        <strain evidence="1 2">HPQL</strain>
    </source>
</reference>
<gene>
    <name evidence="1" type="ORF">DBX24_07400</name>
</gene>
<evidence type="ECO:0000313" key="2">
    <source>
        <dbReference type="Proteomes" id="UP000464318"/>
    </source>
</evidence>
<sequence>MAHILQYEPKNTNDEKKIIAPQELLFQAEQNYKKKLMKQMFIRKIPTPIEF</sequence>
<dbReference type="EMBL" id="CP029149">
    <property type="protein sequence ID" value="QHN65718.1"/>
    <property type="molecule type" value="Genomic_DNA"/>
</dbReference>
<accession>A0A6P1QVW6</accession>